<feature type="compositionally biased region" description="Polar residues" evidence="2">
    <location>
        <begin position="1"/>
        <end position="16"/>
    </location>
</feature>
<feature type="coiled-coil region" evidence="1">
    <location>
        <begin position="388"/>
        <end position="690"/>
    </location>
</feature>
<keyword evidence="1" id="KW-0175">Coiled coil</keyword>
<evidence type="ECO:0000256" key="1">
    <source>
        <dbReference type="SAM" id="Coils"/>
    </source>
</evidence>
<dbReference type="InterPro" id="IPR037386">
    <property type="entry name" value="CCDC40"/>
</dbReference>
<feature type="coiled-coil region" evidence="1">
    <location>
        <begin position="101"/>
        <end position="184"/>
    </location>
</feature>
<evidence type="ECO:0008006" key="5">
    <source>
        <dbReference type="Google" id="ProtNLM"/>
    </source>
</evidence>
<keyword evidence="4" id="KW-1185">Reference proteome</keyword>
<dbReference type="AlphaFoldDB" id="A0A814GQM7"/>
<feature type="compositionally biased region" description="Polar residues" evidence="2">
    <location>
        <begin position="46"/>
        <end position="55"/>
    </location>
</feature>
<protein>
    <recommendedName>
        <fullName evidence="5">Coiled-coil domain-containing protein 40</fullName>
    </recommendedName>
</protein>
<dbReference type="PANTHER" id="PTHR16275">
    <property type="entry name" value="COILED-COIL DOMAIN-CONTAINING PROTEIN 40"/>
    <property type="match status" value="1"/>
</dbReference>
<evidence type="ECO:0000313" key="4">
    <source>
        <dbReference type="Proteomes" id="UP000663879"/>
    </source>
</evidence>
<dbReference type="EMBL" id="CAJNOC010003830">
    <property type="protein sequence ID" value="CAF0999398.1"/>
    <property type="molecule type" value="Genomic_DNA"/>
</dbReference>
<feature type="region of interest" description="Disordered" evidence="2">
    <location>
        <begin position="1"/>
        <end position="20"/>
    </location>
</feature>
<name>A0A814GQM7_9BILA</name>
<organism evidence="3 4">
    <name type="scientific">Brachionus calyciflorus</name>
    <dbReference type="NCBI Taxonomy" id="104777"/>
    <lineage>
        <taxon>Eukaryota</taxon>
        <taxon>Metazoa</taxon>
        <taxon>Spiralia</taxon>
        <taxon>Gnathifera</taxon>
        <taxon>Rotifera</taxon>
        <taxon>Eurotatoria</taxon>
        <taxon>Monogononta</taxon>
        <taxon>Pseudotrocha</taxon>
        <taxon>Ploima</taxon>
        <taxon>Brachionidae</taxon>
        <taxon>Brachionus</taxon>
    </lineage>
</organism>
<dbReference type="GO" id="GO:0035082">
    <property type="term" value="P:axoneme assembly"/>
    <property type="evidence" value="ECO:0007669"/>
    <property type="project" value="InterPro"/>
</dbReference>
<feature type="coiled-coil region" evidence="1">
    <location>
        <begin position="717"/>
        <end position="751"/>
    </location>
</feature>
<proteinExistence type="predicted"/>
<evidence type="ECO:0000313" key="3">
    <source>
        <dbReference type="EMBL" id="CAF0999398.1"/>
    </source>
</evidence>
<feature type="region of interest" description="Disordered" evidence="2">
    <location>
        <begin position="35"/>
        <end position="55"/>
    </location>
</feature>
<reference evidence="3" key="1">
    <citation type="submission" date="2021-02" db="EMBL/GenBank/DDBJ databases">
        <authorList>
            <person name="Nowell W R."/>
        </authorList>
    </citation>
    <scope>NUCLEOTIDE SEQUENCE</scope>
    <source>
        <strain evidence="3">Ploen Becks lab</strain>
    </source>
</reference>
<gene>
    <name evidence="3" type="ORF">OXX778_LOCUS16325</name>
</gene>
<comment type="caution">
    <text evidence="3">The sequence shown here is derived from an EMBL/GenBank/DDBJ whole genome shotgun (WGS) entry which is preliminary data.</text>
</comment>
<dbReference type="GO" id="GO:0005737">
    <property type="term" value="C:cytoplasm"/>
    <property type="evidence" value="ECO:0007669"/>
    <property type="project" value="TreeGrafter"/>
</dbReference>
<accession>A0A814GQM7</accession>
<dbReference type="PANTHER" id="PTHR16275:SF8">
    <property type="entry name" value="COILED-COIL DOMAIN-CONTAINING PROTEIN 40"/>
    <property type="match status" value="1"/>
</dbReference>
<sequence>MDDSDQPSPGLNTAFNNGDADLSRVVENLTVQALREYDDGPLTPPAQRSSNENDLGTEENNLVVLDPDHPLMARFQKALRDQLTKREQKLTLETRETKYQLEKSKKEREDLGVELYGLQQELAKNQMFLEKEHDNYNDTSQNRKLVEQDLDETRDAYRKFQKQLDEELQKFRDLQQERDNLKLRIFYMSNAKEDIRGDIAVIRRATEKAETDKAKFEIEKQRQDMIVSRLEEKEAKIKEDISLYEWQLHNQLKQTKAVKSQLIEARMETEAIEKEKNQLMQNWTSCLIGMKRRDEANSQMNSAIRAQKQKFDSTIAEIESYKKSINKEQERNESLTLVINQRKSEQKNLDKTLKLNKEKKDVLQQEFSAFDRALKETMNQLNSINSDKVQNTNLLNQSQREIEALSQEKVKLEDEIFKKLQDKLTADKAAQYTDKLRKEQKEKLRDMERSLVKLENEIAKARLDALQTKTINESFEREIKMLQSEIDDKNKIISKSESEIRQRVLIIEHKQGQIDLYNKKIEALIEKAGGVELGPLEVEEKNLNREIDDMVTKIMELEQKWLREQNELVKLVKDRQNKEVELKNQKNNFIVLTTKKMRIEKNIESEQTNIKQLNKSLDHLRLQLEKLNKYIFKEMETKENLEKNNDLTALDFNERIKRAEKETIQIQDKLETVKQEKEQLLKDLIDVDEQIMVWERRIELAKEMKAAVDSEAGQGEIREMKFEIHRMTVRYDDLRNQQEKLIRQMEAAVLRRDTIMTRGEYTQKNPQIVTQGKLQREIAEIAKKIKATSLETSRIESEIRLLKDKQQQLATILEDKQQVLKTLHESDEAKNSELDELGRKKQENMEELLMKQRRVKYYDQLKQGRYTLLAKKDDLNEQETNKQLDRLRSLGTIVSKLGEEYPNLQPIIRKVESSIQVRLNQEEEGMEKI</sequence>
<dbReference type="OrthoDB" id="188741at2759"/>
<dbReference type="Proteomes" id="UP000663879">
    <property type="component" value="Unassembled WGS sequence"/>
</dbReference>
<evidence type="ECO:0000256" key="2">
    <source>
        <dbReference type="SAM" id="MobiDB-lite"/>
    </source>
</evidence>